<dbReference type="PROSITE" id="PS00170">
    <property type="entry name" value="CSA_PPIASE_1"/>
    <property type="match status" value="1"/>
</dbReference>
<name>A0A0G1KRU4_9BACT</name>
<evidence type="ECO:0000256" key="1">
    <source>
        <dbReference type="ARBA" id="ARBA00002388"/>
    </source>
</evidence>
<dbReference type="GO" id="GO:0005737">
    <property type="term" value="C:cytoplasm"/>
    <property type="evidence" value="ECO:0007669"/>
    <property type="project" value="UniProtKB-SubCell"/>
</dbReference>
<evidence type="ECO:0000313" key="9">
    <source>
        <dbReference type="EMBL" id="KKT86366.1"/>
    </source>
</evidence>
<evidence type="ECO:0000256" key="3">
    <source>
        <dbReference type="ARBA" id="ARBA00007365"/>
    </source>
</evidence>
<comment type="caution">
    <text evidence="9">The sequence shown here is derived from an EMBL/GenBank/DDBJ whole genome shotgun (WGS) entry which is preliminary data.</text>
</comment>
<comment type="subcellular location">
    <subcellularLocation>
        <location evidence="2">Cytoplasm</location>
    </subcellularLocation>
</comment>
<dbReference type="InterPro" id="IPR044666">
    <property type="entry name" value="Cyclophilin_A-like"/>
</dbReference>
<dbReference type="PROSITE" id="PS50072">
    <property type="entry name" value="CSA_PPIASE_2"/>
    <property type="match status" value="1"/>
</dbReference>
<dbReference type="InterPro" id="IPR020892">
    <property type="entry name" value="Cyclophilin-type_PPIase_CS"/>
</dbReference>
<dbReference type="SUPFAM" id="SSF50891">
    <property type="entry name" value="Cyclophilin-like"/>
    <property type="match status" value="1"/>
</dbReference>
<keyword evidence="5 7" id="KW-0697">Rotamase</keyword>
<dbReference type="EMBL" id="LCJW01000012">
    <property type="protein sequence ID" value="KKT86366.1"/>
    <property type="molecule type" value="Genomic_DNA"/>
</dbReference>
<evidence type="ECO:0000256" key="5">
    <source>
        <dbReference type="ARBA" id="ARBA00023110"/>
    </source>
</evidence>
<reference evidence="9 10" key="1">
    <citation type="journal article" date="2015" name="Nature">
        <title>rRNA introns, odd ribosomes, and small enigmatic genomes across a large radiation of phyla.</title>
        <authorList>
            <person name="Brown C.T."/>
            <person name="Hug L.A."/>
            <person name="Thomas B.C."/>
            <person name="Sharon I."/>
            <person name="Castelle C.J."/>
            <person name="Singh A."/>
            <person name="Wilkins M.J."/>
            <person name="Williams K.H."/>
            <person name="Banfield J.F."/>
        </authorList>
    </citation>
    <scope>NUCLEOTIDE SEQUENCE [LARGE SCALE GENOMIC DNA]</scope>
</reference>
<sequence length="229" mass="24452">MKKIIPLLFAVLLAGCQLIPSTKPTASFKLTDPQITIITPSPTIIITPTTMSTPSAEITQVTAIMKTSQGDITIELFPKSAPKTVANFIGLSKGTLDWTDPKSGQKVSGKSLYNGTIFHRVIKDFMIQGGDPLGTGTGGPGYKFEDEFDSSLNFSEPYMLAMANSGPATNGSQFFITVVPTTWLNNKHTIFGKVTKGQEIVDAIVSAPTSAGDKPITEIKIVGIDIVEK</sequence>
<accession>A0A0G1KRU4</accession>
<dbReference type="CDD" id="cd00317">
    <property type="entry name" value="cyclophilin"/>
    <property type="match status" value="1"/>
</dbReference>
<dbReference type="Proteomes" id="UP000034797">
    <property type="component" value="Unassembled WGS sequence"/>
</dbReference>
<dbReference type="InterPro" id="IPR029000">
    <property type="entry name" value="Cyclophilin-like_dom_sf"/>
</dbReference>
<evidence type="ECO:0000259" key="8">
    <source>
        <dbReference type="PROSITE" id="PS50072"/>
    </source>
</evidence>
<dbReference type="FunFam" id="2.40.100.10:FF:000028">
    <property type="entry name" value="Peptidyl-prolyl cis-trans isomerase"/>
    <property type="match status" value="1"/>
</dbReference>
<proteinExistence type="inferred from homology"/>
<evidence type="ECO:0000313" key="10">
    <source>
        <dbReference type="Proteomes" id="UP000034797"/>
    </source>
</evidence>
<organism evidence="9 10">
    <name type="scientific">Candidatus Collierbacteria bacterium GW2011_GWA2_44_99</name>
    <dbReference type="NCBI Taxonomy" id="1618380"/>
    <lineage>
        <taxon>Bacteria</taxon>
        <taxon>Candidatus Collieribacteriota</taxon>
    </lineage>
</organism>
<evidence type="ECO:0000256" key="6">
    <source>
        <dbReference type="ARBA" id="ARBA00023235"/>
    </source>
</evidence>
<evidence type="ECO:0000256" key="7">
    <source>
        <dbReference type="RuleBase" id="RU363019"/>
    </source>
</evidence>
<evidence type="ECO:0000256" key="2">
    <source>
        <dbReference type="ARBA" id="ARBA00004496"/>
    </source>
</evidence>
<dbReference type="EC" id="5.2.1.8" evidence="7"/>
<dbReference type="PANTHER" id="PTHR45625">
    <property type="entry name" value="PEPTIDYL-PROLYL CIS-TRANS ISOMERASE-RELATED"/>
    <property type="match status" value="1"/>
</dbReference>
<comment type="catalytic activity">
    <reaction evidence="7">
        <text>[protein]-peptidylproline (omega=180) = [protein]-peptidylproline (omega=0)</text>
        <dbReference type="Rhea" id="RHEA:16237"/>
        <dbReference type="Rhea" id="RHEA-COMP:10747"/>
        <dbReference type="Rhea" id="RHEA-COMP:10748"/>
        <dbReference type="ChEBI" id="CHEBI:83833"/>
        <dbReference type="ChEBI" id="CHEBI:83834"/>
        <dbReference type="EC" id="5.2.1.8"/>
    </reaction>
</comment>
<gene>
    <name evidence="9" type="ORF">UW84_C0012G0004</name>
</gene>
<comment type="similarity">
    <text evidence="3 7">Belongs to the cyclophilin-type PPIase family.</text>
</comment>
<protein>
    <recommendedName>
        <fullName evidence="7">Peptidyl-prolyl cis-trans isomerase</fullName>
        <shortName evidence="7">PPIase</shortName>
        <ecNumber evidence="7">5.2.1.8</ecNumber>
    </recommendedName>
</protein>
<dbReference type="PROSITE" id="PS51257">
    <property type="entry name" value="PROKAR_LIPOPROTEIN"/>
    <property type="match status" value="1"/>
</dbReference>
<dbReference type="GO" id="GO:0006457">
    <property type="term" value="P:protein folding"/>
    <property type="evidence" value="ECO:0007669"/>
    <property type="project" value="InterPro"/>
</dbReference>
<keyword evidence="6 7" id="KW-0413">Isomerase</keyword>
<dbReference type="PANTHER" id="PTHR45625:SF4">
    <property type="entry name" value="PEPTIDYLPROLYL ISOMERASE DOMAIN AND WD REPEAT-CONTAINING PROTEIN 1"/>
    <property type="match status" value="1"/>
</dbReference>
<dbReference type="Pfam" id="PF00160">
    <property type="entry name" value="Pro_isomerase"/>
    <property type="match status" value="1"/>
</dbReference>
<keyword evidence="4" id="KW-0963">Cytoplasm</keyword>
<dbReference type="InterPro" id="IPR002130">
    <property type="entry name" value="Cyclophilin-type_PPIase_dom"/>
</dbReference>
<dbReference type="AlphaFoldDB" id="A0A0G1KRU4"/>
<dbReference type="PRINTS" id="PR00153">
    <property type="entry name" value="CSAPPISMRASE"/>
</dbReference>
<feature type="domain" description="PPIase cyclophilin-type" evidence="8">
    <location>
        <begin position="70"/>
        <end position="226"/>
    </location>
</feature>
<comment type="function">
    <text evidence="1 7">PPIases accelerate the folding of proteins. It catalyzes the cis-trans isomerization of proline imidic peptide bonds in oligopeptides.</text>
</comment>
<dbReference type="Gene3D" id="2.40.100.10">
    <property type="entry name" value="Cyclophilin-like"/>
    <property type="match status" value="1"/>
</dbReference>
<evidence type="ECO:0000256" key="4">
    <source>
        <dbReference type="ARBA" id="ARBA00022490"/>
    </source>
</evidence>
<dbReference type="PATRIC" id="fig|1618380.3.peg.181"/>
<dbReference type="GO" id="GO:0003755">
    <property type="term" value="F:peptidyl-prolyl cis-trans isomerase activity"/>
    <property type="evidence" value="ECO:0007669"/>
    <property type="project" value="UniProtKB-UniRule"/>
</dbReference>